<dbReference type="STRING" id="946333.A4W93_03325"/>
<organism evidence="1 2">
    <name type="scientific">Piscinibacter gummiphilus</name>
    <dbReference type="NCBI Taxonomy" id="946333"/>
    <lineage>
        <taxon>Bacteria</taxon>
        <taxon>Pseudomonadati</taxon>
        <taxon>Pseudomonadota</taxon>
        <taxon>Betaproteobacteria</taxon>
        <taxon>Burkholderiales</taxon>
        <taxon>Sphaerotilaceae</taxon>
        <taxon>Piscinibacter</taxon>
    </lineage>
</organism>
<proteinExistence type="predicted"/>
<dbReference type="RefSeq" id="WP_085749261.1">
    <property type="nucleotide sequence ID" value="NZ_BSPR01000002.1"/>
</dbReference>
<dbReference type="Pfam" id="PF13516">
    <property type="entry name" value="LRR_6"/>
    <property type="match status" value="2"/>
</dbReference>
<dbReference type="AlphaFoldDB" id="A0A1W6L4A2"/>
<dbReference type="PANTHER" id="PTHR13318">
    <property type="entry name" value="PARTNER OF PAIRED, ISOFORM B-RELATED"/>
    <property type="match status" value="1"/>
</dbReference>
<evidence type="ECO:0000313" key="2">
    <source>
        <dbReference type="Proteomes" id="UP000193427"/>
    </source>
</evidence>
<dbReference type="EMBL" id="CP015118">
    <property type="protein sequence ID" value="ARN19026.1"/>
    <property type="molecule type" value="Genomic_DNA"/>
</dbReference>
<reference evidence="1 2" key="1">
    <citation type="submission" date="2016-04" db="EMBL/GenBank/DDBJ databases">
        <title>Complete genome sequence of natural rubber-degrading, novel Gram-negative bacterium, Rhizobacter gummiphilus strain NS21.</title>
        <authorList>
            <person name="Tabata M."/>
            <person name="Kasai D."/>
            <person name="Fukuda M."/>
        </authorList>
    </citation>
    <scope>NUCLEOTIDE SEQUENCE [LARGE SCALE GENOMIC DNA]</scope>
    <source>
        <strain evidence="1 2">NS21</strain>
    </source>
</reference>
<protein>
    <submittedName>
        <fullName evidence="1">Uncharacterized protein</fullName>
    </submittedName>
</protein>
<dbReference type="GO" id="GO:0031146">
    <property type="term" value="P:SCF-dependent proteasomal ubiquitin-dependent protein catabolic process"/>
    <property type="evidence" value="ECO:0007669"/>
    <property type="project" value="TreeGrafter"/>
</dbReference>
<gene>
    <name evidence="1" type="ORF">A4W93_03325</name>
</gene>
<name>A0A1W6L4A2_9BURK</name>
<dbReference type="GO" id="GO:0019005">
    <property type="term" value="C:SCF ubiquitin ligase complex"/>
    <property type="evidence" value="ECO:0007669"/>
    <property type="project" value="TreeGrafter"/>
</dbReference>
<keyword evidence="2" id="KW-1185">Reference proteome</keyword>
<dbReference type="InterPro" id="IPR006553">
    <property type="entry name" value="Leu-rich_rpt_Cys-con_subtyp"/>
</dbReference>
<dbReference type="Gene3D" id="3.80.10.10">
    <property type="entry name" value="Ribonuclease Inhibitor"/>
    <property type="match status" value="3"/>
</dbReference>
<sequence>MSTDSLRPLSVRAEQYHHLLDTGEASLDGLRVAAGLRDPAAVAALATLNATARANRIEPWLMHLQGLPVDHLDLPDAEAGWLDALAGLPLRSLKLDSPRFACGRAVWRRLPALRLESLEIDGFGRADDGSGLPSLERLRRLSLRTRSEDFGDTFIEQLAGGVLEDLALNGCEEVTDDGLRALSRLSMRSLSLESPDGITARGLALLRGHPLEHLGLVSTRAVSEDPSCLGGLRSLRSLRLDQCHADDAVLEALRGLRIERLSLRGGWVTEDGLAGLAGLPLAELDLHGAARLDGLGSTLQALRGLPLKRLVLGDLRGFDEAELVHLKGLPLESLDLSLNPVTADGLRHLAGLPLKGLRLDFCDGIDGEALRVLAGLKLPLERLDLGGLVLRDTDLAHVRQLPLRHLSLYESPWLTDAGVALLAGLSLQHLTIAAGPGESKLTSASVEPLAELPLETLWLPNASGIEAAGWTRLAALPARVTGPGI</sequence>
<dbReference type="PANTHER" id="PTHR13318:SF190">
    <property type="entry name" value="PARTNER OF PAIRED, ISOFORM B"/>
    <property type="match status" value="1"/>
</dbReference>
<dbReference type="InterPro" id="IPR032675">
    <property type="entry name" value="LRR_dom_sf"/>
</dbReference>
<dbReference type="OrthoDB" id="6770992at2"/>
<evidence type="ECO:0000313" key="1">
    <source>
        <dbReference type="EMBL" id="ARN19026.1"/>
    </source>
</evidence>
<dbReference type="KEGG" id="rgu:A4W93_03325"/>
<dbReference type="Proteomes" id="UP000193427">
    <property type="component" value="Chromosome"/>
</dbReference>
<dbReference type="SUPFAM" id="SSF52047">
    <property type="entry name" value="RNI-like"/>
    <property type="match status" value="1"/>
</dbReference>
<accession>A0A1W6L4A2</accession>
<dbReference type="InterPro" id="IPR001611">
    <property type="entry name" value="Leu-rich_rpt"/>
</dbReference>
<dbReference type="SMART" id="SM00367">
    <property type="entry name" value="LRR_CC"/>
    <property type="match status" value="3"/>
</dbReference>